<comment type="subcellular location">
    <subcellularLocation>
        <location evidence="1">Plastid</location>
        <location evidence="1">Chloroplast</location>
    </subcellularLocation>
</comment>
<keyword evidence="4" id="KW-0687">Ribonucleoprotein</keyword>
<proteinExistence type="inferred from homology"/>
<evidence type="ECO:0000256" key="2">
    <source>
        <dbReference type="ARBA" id="ARBA00008560"/>
    </source>
</evidence>
<evidence type="ECO:0000256" key="5">
    <source>
        <dbReference type="ARBA" id="ARBA00035280"/>
    </source>
</evidence>
<dbReference type="PANTHER" id="PTHR36083">
    <property type="entry name" value="50S RIBOSOMAL PROTEIN L32, CHLOROPLASTIC"/>
    <property type="match status" value="1"/>
</dbReference>
<dbReference type="EMBL" id="MN652055">
    <property type="protein sequence ID" value="QID92357.1"/>
    <property type="molecule type" value="Genomic_DNA"/>
</dbReference>
<organism evidence="7">
    <name type="scientific">Delphinium staphisagria</name>
    <name type="common">Stavesacre</name>
    <name type="synonym">Staphisagria macrosperma</name>
    <dbReference type="NCBI Taxonomy" id="104301"/>
    <lineage>
        <taxon>Eukaryota</taxon>
        <taxon>Viridiplantae</taxon>
        <taxon>Streptophyta</taxon>
        <taxon>Embryophyta</taxon>
        <taxon>Tracheophyta</taxon>
        <taxon>Spermatophyta</taxon>
        <taxon>Magnoliopsida</taxon>
        <taxon>Ranunculales</taxon>
        <taxon>Ranunculaceae</taxon>
        <taxon>Ranunculoideae</taxon>
        <taxon>Delphinieae</taxon>
        <taxon>Staphisagria</taxon>
    </lineage>
</organism>
<evidence type="ECO:0000256" key="6">
    <source>
        <dbReference type="ARBA" id="ARBA00035431"/>
    </source>
</evidence>
<dbReference type="GO" id="GO:0015934">
    <property type="term" value="C:large ribosomal subunit"/>
    <property type="evidence" value="ECO:0007669"/>
    <property type="project" value="InterPro"/>
</dbReference>
<protein>
    <recommendedName>
        <fullName evidence="5">Large ribosomal subunit protein bL32c</fullName>
    </recommendedName>
    <alternativeName>
        <fullName evidence="6">50S ribosomal protein L32, chloroplastic</fullName>
    </alternativeName>
</protein>
<evidence type="ECO:0000256" key="4">
    <source>
        <dbReference type="ARBA" id="ARBA00023274"/>
    </source>
</evidence>
<sequence>MAISLLATTLPTPSISSLSTTRLPNRFLPNSQTLISTQLSLTPIQSSTFSCKSSNFNSVSDPKFLDAFYDLGSQDLTDGGVEVEDEDEDEENSNTLSFTTMAVPKKRTSRTKSKIRKNCWKRKAKVAAKKAFSLAKSIATGNSKSFFVPPSK</sequence>
<dbReference type="InterPro" id="IPR044958">
    <property type="entry name" value="Ribosomal_bL32_plant/cyanobact"/>
</dbReference>
<keyword evidence="3 7" id="KW-0689">Ribosomal protein</keyword>
<dbReference type="GO" id="GO:0009507">
    <property type="term" value="C:chloroplast"/>
    <property type="evidence" value="ECO:0007669"/>
    <property type="project" value="UniProtKB-SubCell"/>
</dbReference>
<dbReference type="HAMAP" id="MF_00340">
    <property type="entry name" value="Ribosomal_bL32"/>
    <property type="match status" value="1"/>
</dbReference>
<evidence type="ECO:0000256" key="3">
    <source>
        <dbReference type="ARBA" id="ARBA00022980"/>
    </source>
</evidence>
<accession>A0A6G6CIL9</accession>
<comment type="similarity">
    <text evidence="2">Belongs to the bacterial ribosomal protein bL32 family.</text>
</comment>
<reference evidence="7" key="1">
    <citation type="submission" date="2019-11" db="EMBL/GenBank/DDBJ databases">
        <title>Recurrent gene duplication in the angiosperm tribe Delphinieae (Ranunculaceae) inferred from intracellular gene transfer event and heteroplasmic mutation in plastid matK gene.</title>
        <authorList>
            <person name="Park S."/>
            <person name="An B."/>
            <person name="Park S."/>
        </authorList>
    </citation>
    <scope>NUCLEOTIDE SEQUENCE</scope>
    <source>
        <strain evidence="7">SMA</strain>
    </source>
</reference>
<evidence type="ECO:0000313" key="7">
    <source>
        <dbReference type="EMBL" id="QID92357.1"/>
    </source>
</evidence>
<dbReference type="AlphaFoldDB" id="A0A6G6CIL9"/>
<name>A0A6G6CIL9_DELST</name>
<dbReference type="InterPro" id="IPR002677">
    <property type="entry name" value="Ribosomal_bL32"/>
</dbReference>
<dbReference type="PANTHER" id="PTHR36083:SF1">
    <property type="entry name" value="LARGE RIBOSOMAL SUBUNIT PROTEIN BL32C"/>
    <property type="match status" value="1"/>
</dbReference>
<dbReference type="GO" id="GO:0006412">
    <property type="term" value="P:translation"/>
    <property type="evidence" value="ECO:0007669"/>
    <property type="project" value="InterPro"/>
</dbReference>
<dbReference type="GO" id="GO:0003735">
    <property type="term" value="F:structural constituent of ribosome"/>
    <property type="evidence" value="ECO:0007669"/>
    <property type="project" value="InterPro"/>
</dbReference>
<evidence type="ECO:0000256" key="1">
    <source>
        <dbReference type="ARBA" id="ARBA00004229"/>
    </source>
</evidence>
<gene>
    <name evidence="7" type="primary">rpl32</name>
</gene>